<evidence type="ECO:0000313" key="7">
    <source>
        <dbReference type="EMBL" id="BDI28259.1"/>
    </source>
</evidence>
<dbReference type="InterPro" id="IPR051913">
    <property type="entry name" value="GH2_Domain-Containing"/>
</dbReference>
<reference evidence="7 8" key="1">
    <citation type="journal article" date="2019" name="Int. J. Syst. Evol. Microbiol.">
        <title>Capsulimonas corticalis gen. nov., sp. nov., an aerobic capsulated bacterium, of a novel bacterial order, Capsulimonadales ord. nov., of the class Armatimonadia of the phylum Armatimonadetes.</title>
        <authorList>
            <person name="Li J."/>
            <person name="Kudo C."/>
            <person name="Tonouchi A."/>
        </authorList>
    </citation>
    <scope>NUCLEOTIDE SEQUENCE [LARGE SCALE GENOMIC DNA]</scope>
    <source>
        <strain evidence="7 8">AX-7</strain>
    </source>
</reference>
<dbReference type="InterPro" id="IPR013783">
    <property type="entry name" value="Ig-like_fold"/>
</dbReference>
<dbReference type="Proteomes" id="UP000287394">
    <property type="component" value="Chromosome"/>
</dbReference>
<comment type="similarity">
    <text evidence="1">Belongs to the glycosyl hydrolase 2 family.</text>
</comment>
<sequence>MIGCKSMKQTTQFFFALAGVFALIGCRHGVDTPAAAQVSGGKMPTRWDKDVSATSPLPEYPRPQMLRGKWLSLNGPWDYALSAQDASAPPAAYAGKILVPYPYESALSGVGKTTPSGHRLWYRRSFVVPSDWREQRVLLHFGAVNWDSMVSVNGRNMMAHKGGFDPFEIDITGAIRPGQNEIVVSAWNPVIANKPNAQVIGKQRLNPGGIFYTAATGIWQTVWLEPVAVAAHITRLKITPDLDAKMIRLNVEAVGAGVRAKVTLMDGATPLLISVGDVGKDLPLTLSSPHVWTPDDPHLYSLKISLTQGGKAVDTVYSYAALRKISLGKDTQGRQRIFLNNKFVFEVGALDQGYWPDGIYTAPTDAALKSDIEAAKGFGFNLLRKHAKVEPDRWYYWADRLGVLVWQDMPQAFGDLDEPTKKQWMTEWEREIASLYSHPSIVVWTTFNEGWGQHDTEAVVAATRVLDPTRLINNASGWTDKKCGDILDTHAYPGPWSEKPEATRAAVNGEFGGVTMSVDGHRWNNDVMGYGSVLGSGWLVTKRYQDLLKTAYQLKEDRGTSAVVYTQLTDVEQEINGLMTYDRAIVKPDAKIVAAANKGEFLALPPDPNPPLVPTSQGEGQEYRYTTDQPAGDWAGLAFDVSSWKTGKGVLGHNINDARTEWTTADIWARREVTLPTAIPAKLVILAVHDEDAEIYVNGVLAASVKGYSGDYAKLPMSDAARAALKPGKNVLAVHCHNTTGGQGIDVGIEAVK</sequence>
<evidence type="ECO:0000256" key="3">
    <source>
        <dbReference type="ARBA" id="ARBA00023295"/>
    </source>
</evidence>
<keyword evidence="2" id="KW-0378">Hydrolase</keyword>
<organism evidence="7 8">
    <name type="scientific">Capsulimonas corticalis</name>
    <dbReference type="NCBI Taxonomy" id="2219043"/>
    <lineage>
        <taxon>Bacteria</taxon>
        <taxon>Bacillati</taxon>
        <taxon>Armatimonadota</taxon>
        <taxon>Armatimonadia</taxon>
        <taxon>Capsulimonadales</taxon>
        <taxon>Capsulimonadaceae</taxon>
        <taxon>Capsulimonas</taxon>
    </lineage>
</organism>
<accession>A0A402CS57</accession>
<dbReference type="InterPro" id="IPR017853">
    <property type="entry name" value="GH"/>
</dbReference>
<dbReference type="PANTHER" id="PTHR42732:SF2">
    <property type="entry name" value="BETA-MANNOSIDASE"/>
    <property type="match status" value="1"/>
</dbReference>
<dbReference type="EMBL" id="AP025739">
    <property type="protein sequence ID" value="BDI28259.1"/>
    <property type="molecule type" value="Genomic_DNA"/>
</dbReference>
<dbReference type="OrthoDB" id="9801077at2"/>
<dbReference type="Gene3D" id="2.60.40.10">
    <property type="entry name" value="Immunoglobulins"/>
    <property type="match status" value="1"/>
</dbReference>
<dbReference type="Pfam" id="PF02837">
    <property type="entry name" value="Glyco_hydro_2_N"/>
    <property type="match status" value="1"/>
</dbReference>
<dbReference type="GO" id="GO:0004553">
    <property type="term" value="F:hydrolase activity, hydrolyzing O-glycosyl compounds"/>
    <property type="evidence" value="ECO:0007669"/>
    <property type="project" value="InterPro"/>
</dbReference>
<evidence type="ECO:0000256" key="2">
    <source>
        <dbReference type="ARBA" id="ARBA00022801"/>
    </source>
</evidence>
<proteinExistence type="inferred from homology"/>
<dbReference type="KEGG" id="ccot:CCAX7_003100"/>
<keyword evidence="8" id="KW-1185">Reference proteome</keyword>
<keyword evidence="3" id="KW-0326">Glycosidase</keyword>
<dbReference type="SUPFAM" id="SSF51445">
    <property type="entry name" value="(Trans)glycosidases"/>
    <property type="match status" value="1"/>
</dbReference>
<protein>
    <submittedName>
        <fullName evidence="7">Beta-galactosidase</fullName>
    </submittedName>
</protein>
<dbReference type="SUPFAM" id="SSF49785">
    <property type="entry name" value="Galactose-binding domain-like"/>
    <property type="match status" value="2"/>
</dbReference>
<feature type="domain" description="Glycoside hydrolase family 2 catalytic" evidence="5">
    <location>
        <begin position="367"/>
        <end position="486"/>
    </location>
</feature>
<gene>
    <name evidence="7" type="ORF">CCAX7_003100</name>
</gene>
<dbReference type="SUPFAM" id="SSF49303">
    <property type="entry name" value="beta-Galactosidase/glucuronidase domain"/>
    <property type="match status" value="1"/>
</dbReference>
<evidence type="ECO:0000313" key="8">
    <source>
        <dbReference type="Proteomes" id="UP000287394"/>
    </source>
</evidence>
<name>A0A402CS57_9BACT</name>
<dbReference type="AlphaFoldDB" id="A0A402CS57"/>
<dbReference type="Gene3D" id="2.60.120.260">
    <property type="entry name" value="Galactose-binding domain-like"/>
    <property type="match status" value="2"/>
</dbReference>
<dbReference type="GO" id="GO:0005975">
    <property type="term" value="P:carbohydrate metabolic process"/>
    <property type="evidence" value="ECO:0007669"/>
    <property type="project" value="InterPro"/>
</dbReference>
<evidence type="ECO:0000259" key="5">
    <source>
        <dbReference type="Pfam" id="PF02836"/>
    </source>
</evidence>
<dbReference type="Pfam" id="PF02836">
    <property type="entry name" value="Glyco_hydro_2_C"/>
    <property type="match status" value="1"/>
</dbReference>
<dbReference type="Gene3D" id="3.20.20.80">
    <property type="entry name" value="Glycosidases"/>
    <property type="match status" value="1"/>
</dbReference>
<dbReference type="InterPro" id="IPR008979">
    <property type="entry name" value="Galactose-bd-like_sf"/>
</dbReference>
<dbReference type="InterPro" id="IPR006104">
    <property type="entry name" value="Glyco_hydro_2_N"/>
</dbReference>
<evidence type="ECO:0000259" key="6">
    <source>
        <dbReference type="Pfam" id="PF02837"/>
    </source>
</evidence>
<dbReference type="InterPro" id="IPR006102">
    <property type="entry name" value="Ig-like_GH2"/>
</dbReference>
<dbReference type="PANTHER" id="PTHR42732">
    <property type="entry name" value="BETA-GALACTOSIDASE"/>
    <property type="match status" value="1"/>
</dbReference>
<evidence type="ECO:0000256" key="1">
    <source>
        <dbReference type="ARBA" id="ARBA00007401"/>
    </source>
</evidence>
<evidence type="ECO:0000259" key="4">
    <source>
        <dbReference type="Pfam" id="PF00703"/>
    </source>
</evidence>
<dbReference type="InterPro" id="IPR036156">
    <property type="entry name" value="Beta-gal/glucu_dom_sf"/>
</dbReference>
<feature type="domain" description="Glycoside hydrolase family 2 immunoglobulin-like beta-sandwich" evidence="4">
    <location>
        <begin position="231"/>
        <end position="323"/>
    </location>
</feature>
<feature type="domain" description="Glycosyl hydrolases family 2 sugar binding" evidence="6">
    <location>
        <begin position="113"/>
        <end position="187"/>
    </location>
</feature>
<dbReference type="InterPro" id="IPR006103">
    <property type="entry name" value="Glyco_hydro_2_cat"/>
</dbReference>
<dbReference type="PROSITE" id="PS51257">
    <property type="entry name" value="PROKAR_LIPOPROTEIN"/>
    <property type="match status" value="1"/>
</dbReference>
<dbReference type="Pfam" id="PF00703">
    <property type="entry name" value="Glyco_hydro_2"/>
    <property type="match status" value="1"/>
</dbReference>